<name>A0A815BW05_9BILA</name>
<dbReference type="EMBL" id="CAJOBC010025455">
    <property type="protein sequence ID" value="CAF4067218.1"/>
    <property type="molecule type" value="Genomic_DNA"/>
</dbReference>
<comment type="caution">
    <text evidence="2">The sequence shown here is derived from an EMBL/GenBank/DDBJ whole genome shotgun (WGS) entry which is preliminary data.</text>
</comment>
<keyword evidence="1" id="KW-0472">Membrane</keyword>
<evidence type="ECO:0000313" key="3">
    <source>
        <dbReference type="EMBL" id="CAF1383743.1"/>
    </source>
</evidence>
<dbReference type="EMBL" id="CAJNOQ010011395">
    <property type="protein sequence ID" value="CAF1275857.1"/>
    <property type="molecule type" value="Genomic_DNA"/>
</dbReference>
<dbReference type="Proteomes" id="UP000682733">
    <property type="component" value="Unassembled WGS sequence"/>
</dbReference>
<evidence type="ECO:0000256" key="1">
    <source>
        <dbReference type="SAM" id="Phobius"/>
    </source>
</evidence>
<dbReference type="Proteomes" id="UP000681722">
    <property type="component" value="Unassembled WGS sequence"/>
</dbReference>
<feature type="transmembrane region" description="Helical" evidence="1">
    <location>
        <begin position="175"/>
        <end position="198"/>
    </location>
</feature>
<evidence type="ECO:0000313" key="2">
    <source>
        <dbReference type="EMBL" id="CAF1275857.1"/>
    </source>
</evidence>
<dbReference type="AlphaFoldDB" id="A0A815BW05"/>
<proteinExistence type="predicted"/>
<keyword evidence="1" id="KW-1133">Transmembrane helix</keyword>
<accession>A0A815BW05</accession>
<dbReference type="EMBL" id="CAJOBA010046648">
    <property type="protein sequence ID" value="CAF4191992.1"/>
    <property type="molecule type" value="Genomic_DNA"/>
</dbReference>
<evidence type="ECO:0000313" key="4">
    <source>
        <dbReference type="EMBL" id="CAF4067218.1"/>
    </source>
</evidence>
<feature type="transmembrane region" description="Helical" evidence="1">
    <location>
        <begin position="21"/>
        <end position="44"/>
    </location>
</feature>
<keyword evidence="1" id="KW-0812">Transmembrane</keyword>
<feature type="transmembrane region" description="Helical" evidence="1">
    <location>
        <begin position="136"/>
        <end position="160"/>
    </location>
</feature>
<gene>
    <name evidence="2" type="ORF">GPM918_LOCUS27314</name>
    <name evidence="3" type="ORF">OVA965_LOCUS32231</name>
    <name evidence="4" type="ORF">SRO942_LOCUS27613</name>
    <name evidence="5" type="ORF">TMI583_LOCUS33088</name>
</gene>
<dbReference type="EMBL" id="CAJNOK010024951">
    <property type="protein sequence ID" value="CAF1383743.1"/>
    <property type="molecule type" value="Genomic_DNA"/>
</dbReference>
<evidence type="ECO:0000313" key="6">
    <source>
        <dbReference type="Proteomes" id="UP000663829"/>
    </source>
</evidence>
<dbReference type="Proteomes" id="UP000677228">
    <property type="component" value="Unassembled WGS sequence"/>
</dbReference>
<evidence type="ECO:0000313" key="5">
    <source>
        <dbReference type="EMBL" id="CAF4191992.1"/>
    </source>
</evidence>
<feature type="transmembrane region" description="Helical" evidence="1">
    <location>
        <begin position="109"/>
        <end position="129"/>
    </location>
</feature>
<sequence>MFSISSPKLIQERDCKLLRKLIIWPIGIRISGSILLLASAFFYISGNSNRWGHGLQLDKEDGSYGKVHVGLNEICDENDVCDEIPDDCSTFDSHGKSNCLKSKVARNSLVASVILSGVGVVWLLTLTVGAREHRQLVMVFDAFVAFLPVISACVGFGYGVKHATALSGFKIGVDAVYVLIGGSLCLVSAIICAVNAVLEGNKVEVLELPVTTDEHVDDNT</sequence>
<protein>
    <submittedName>
        <fullName evidence="2">Uncharacterized protein</fullName>
    </submittedName>
</protein>
<dbReference type="Proteomes" id="UP000663829">
    <property type="component" value="Unassembled WGS sequence"/>
</dbReference>
<keyword evidence="6" id="KW-1185">Reference proteome</keyword>
<organism evidence="2 6">
    <name type="scientific">Didymodactylos carnosus</name>
    <dbReference type="NCBI Taxonomy" id="1234261"/>
    <lineage>
        <taxon>Eukaryota</taxon>
        <taxon>Metazoa</taxon>
        <taxon>Spiralia</taxon>
        <taxon>Gnathifera</taxon>
        <taxon>Rotifera</taxon>
        <taxon>Eurotatoria</taxon>
        <taxon>Bdelloidea</taxon>
        <taxon>Philodinida</taxon>
        <taxon>Philodinidae</taxon>
        <taxon>Didymodactylos</taxon>
    </lineage>
</organism>
<reference evidence="2" key="1">
    <citation type="submission" date="2021-02" db="EMBL/GenBank/DDBJ databases">
        <authorList>
            <person name="Nowell W R."/>
        </authorList>
    </citation>
    <scope>NUCLEOTIDE SEQUENCE</scope>
</reference>